<feature type="transmembrane region" description="Helical" evidence="1">
    <location>
        <begin position="94"/>
        <end position="113"/>
    </location>
</feature>
<gene>
    <name evidence="2" type="ORF">g.44312</name>
</gene>
<keyword evidence="1" id="KW-1133">Transmembrane helix</keyword>
<feature type="transmembrane region" description="Helical" evidence="1">
    <location>
        <begin position="64"/>
        <end position="82"/>
    </location>
</feature>
<keyword evidence="1" id="KW-0812">Transmembrane</keyword>
<feature type="transmembrane region" description="Helical" evidence="1">
    <location>
        <begin position="125"/>
        <end position="143"/>
    </location>
</feature>
<evidence type="ECO:0000256" key="1">
    <source>
        <dbReference type="SAM" id="Phobius"/>
    </source>
</evidence>
<reference evidence="2" key="1">
    <citation type="submission" date="2015-12" db="EMBL/GenBank/DDBJ databases">
        <title>De novo transcriptome assembly of four potential Pierce s Disease insect vectors from Arizona vineyards.</title>
        <authorList>
            <person name="Tassone E.E."/>
        </authorList>
    </citation>
    <scope>NUCLEOTIDE SEQUENCE</scope>
</reference>
<sequence length="154" mass="16904">MSTGSENFKASVINKITLKPLNKHNFLFFYTPIYGVCNYGMLSVNVMNPGLAFRIFPRRDVTNFLLLGSVVGTGLYISNTALVKSASTQKQFLYSGYGSLLFTFGSVLLWAVLRSVLPENKNVNTIIGIASGISLVAFGKEFLDFADSKVIVKK</sequence>
<name>A0A1B6DNG9_9HEMI</name>
<accession>A0A1B6DNG9</accession>
<keyword evidence="1" id="KW-0472">Membrane</keyword>
<dbReference type="EMBL" id="GEDC01010084">
    <property type="protein sequence ID" value="JAS27214.1"/>
    <property type="molecule type" value="Transcribed_RNA"/>
</dbReference>
<proteinExistence type="predicted"/>
<protein>
    <submittedName>
        <fullName evidence="2">Uncharacterized protein</fullName>
    </submittedName>
</protein>
<feature type="transmembrane region" description="Helical" evidence="1">
    <location>
        <begin position="25"/>
        <end position="44"/>
    </location>
</feature>
<organism evidence="2">
    <name type="scientific">Clastoptera arizonana</name>
    <name type="common">Arizona spittle bug</name>
    <dbReference type="NCBI Taxonomy" id="38151"/>
    <lineage>
        <taxon>Eukaryota</taxon>
        <taxon>Metazoa</taxon>
        <taxon>Ecdysozoa</taxon>
        <taxon>Arthropoda</taxon>
        <taxon>Hexapoda</taxon>
        <taxon>Insecta</taxon>
        <taxon>Pterygota</taxon>
        <taxon>Neoptera</taxon>
        <taxon>Paraneoptera</taxon>
        <taxon>Hemiptera</taxon>
        <taxon>Auchenorrhyncha</taxon>
        <taxon>Cercopoidea</taxon>
        <taxon>Clastopteridae</taxon>
        <taxon>Clastoptera</taxon>
    </lineage>
</organism>
<evidence type="ECO:0000313" key="2">
    <source>
        <dbReference type="EMBL" id="JAS27214.1"/>
    </source>
</evidence>
<dbReference type="PANTHER" id="PTHR38640:SF1">
    <property type="entry name" value="GEO09659P1"/>
    <property type="match status" value="1"/>
</dbReference>
<dbReference type="AlphaFoldDB" id="A0A1B6DNG9"/>
<dbReference type="PANTHER" id="PTHR38640">
    <property type="entry name" value="GEO09659P1"/>
    <property type="match status" value="1"/>
</dbReference>